<dbReference type="InterPro" id="IPR029063">
    <property type="entry name" value="SAM-dependent_MTases_sf"/>
</dbReference>
<protein>
    <recommendedName>
        <fullName evidence="3">S-adenosyl methyltransferase</fullName>
    </recommendedName>
</protein>
<keyword evidence="2" id="KW-1185">Reference proteome</keyword>
<dbReference type="EMBL" id="BJFL01000002">
    <property type="protein sequence ID" value="GDY28998.1"/>
    <property type="molecule type" value="Genomic_DNA"/>
</dbReference>
<reference evidence="2" key="1">
    <citation type="submission" date="2019-04" db="EMBL/GenBank/DDBJ databases">
        <title>Draft genome sequence of Pseudonocardiaceae bacterium SL3-2-4.</title>
        <authorList>
            <person name="Ningsih F."/>
            <person name="Yokota A."/>
            <person name="Sakai Y."/>
            <person name="Nanatani K."/>
            <person name="Yabe S."/>
            <person name="Oetari A."/>
            <person name="Sjamsuridzal W."/>
        </authorList>
    </citation>
    <scope>NUCLEOTIDE SEQUENCE [LARGE SCALE GENOMIC DNA]</scope>
    <source>
        <strain evidence="2">SL3-2-4</strain>
    </source>
</reference>
<evidence type="ECO:0000313" key="1">
    <source>
        <dbReference type="EMBL" id="GDY28998.1"/>
    </source>
</evidence>
<evidence type="ECO:0000313" key="2">
    <source>
        <dbReference type="Proteomes" id="UP000298860"/>
    </source>
</evidence>
<dbReference type="AlphaFoldDB" id="A0A4D4J2I5"/>
<comment type="caution">
    <text evidence="1">The sequence shown here is derived from an EMBL/GenBank/DDBJ whole genome shotgun (WGS) entry which is preliminary data.</text>
</comment>
<organism evidence="1 2">
    <name type="scientific">Gandjariella thermophila</name>
    <dbReference type="NCBI Taxonomy" id="1931992"/>
    <lineage>
        <taxon>Bacteria</taxon>
        <taxon>Bacillati</taxon>
        <taxon>Actinomycetota</taxon>
        <taxon>Actinomycetes</taxon>
        <taxon>Pseudonocardiales</taxon>
        <taxon>Pseudonocardiaceae</taxon>
        <taxon>Gandjariella</taxon>
    </lineage>
</organism>
<gene>
    <name evidence="1" type="ORF">GTS_06310</name>
</gene>
<dbReference type="PIRSF" id="PIRSF017393">
    <property type="entry name" value="MTase_SAV2177"/>
    <property type="match status" value="1"/>
</dbReference>
<dbReference type="OrthoDB" id="4134439at2"/>
<sequence length="285" mass="31269">MAAQDRAPSAPSIVDVTRPSAARIYDWYLDGVHNYAIDREFGERVVRLWPHVKGVARQNRDFLRRLVVNALDAGVRQFLDLGSGVPTVGNVHEIVRDHLPAGERAAVVYVDYEHVAAAHARVLLEEDGATGWAGVVQADLRDPMAVFGHETSRALLDRGQPICVMLIAVLHFVGGADNVPNLLADYARRLAPGSWLGLSHIASDEADPADQAAVEAFRKAYDNTSNPLWVRDRAEISGWFAGLDGWRLVDPGVAHLIDWRPDRPVTPADRALRPFAWCGAAEKLG</sequence>
<name>A0A4D4J2I5_9PSEU</name>
<dbReference type="Gene3D" id="3.40.50.150">
    <property type="entry name" value="Vaccinia Virus protein VP39"/>
    <property type="match status" value="1"/>
</dbReference>
<dbReference type="SUPFAM" id="SSF53335">
    <property type="entry name" value="S-adenosyl-L-methionine-dependent methyltransferases"/>
    <property type="match status" value="1"/>
</dbReference>
<dbReference type="InterPro" id="IPR006764">
    <property type="entry name" value="SAM_dep_MeTrfase_SAV2177_type"/>
</dbReference>
<accession>A0A4D4J2I5</accession>
<dbReference type="Pfam" id="PF04672">
    <property type="entry name" value="Methyltransf_19"/>
    <property type="match status" value="1"/>
</dbReference>
<proteinExistence type="predicted"/>
<dbReference type="Proteomes" id="UP000298860">
    <property type="component" value="Unassembled WGS sequence"/>
</dbReference>
<evidence type="ECO:0008006" key="3">
    <source>
        <dbReference type="Google" id="ProtNLM"/>
    </source>
</evidence>